<dbReference type="CDD" id="cd00118">
    <property type="entry name" value="LysM"/>
    <property type="match status" value="1"/>
</dbReference>
<dbReference type="EMBL" id="CAMGYJ010000006">
    <property type="protein sequence ID" value="CAI0434415.1"/>
    <property type="molecule type" value="Genomic_DNA"/>
</dbReference>
<organism evidence="4 5">
    <name type="scientific">Linum tenue</name>
    <dbReference type="NCBI Taxonomy" id="586396"/>
    <lineage>
        <taxon>Eukaryota</taxon>
        <taxon>Viridiplantae</taxon>
        <taxon>Streptophyta</taxon>
        <taxon>Embryophyta</taxon>
        <taxon>Tracheophyta</taxon>
        <taxon>Spermatophyta</taxon>
        <taxon>Magnoliopsida</taxon>
        <taxon>eudicotyledons</taxon>
        <taxon>Gunneridae</taxon>
        <taxon>Pentapetalae</taxon>
        <taxon>rosids</taxon>
        <taxon>fabids</taxon>
        <taxon>Malpighiales</taxon>
        <taxon>Linaceae</taxon>
        <taxon>Linum</taxon>
    </lineage>
</organism>
<dbReference type="InterPro" id="IPR052210">
    <property type="entry name" value="LysM1-like"/>
</dbReference>
<evidence type="ECO:0000256" key="1">
    <source>
        <dbReference type="ARBA" id="ARBA00022669"/>
    </source>
</evidence>
<evidence type="ECO:0000313" key="4">
    <source>
        <dbReference type="EMBL" id="CAI0434415.1"/>
    </source>
</evidence>
<dbReference type="PANTHER" id="PTHR34997">
    <property type="entry name" value="AM15"/>
    <property type="match status" value="1"/>
</dbReference>
<keyword evidence="1" id="KW-0147">Chitin-binding</keyword>
<dbReference type="PROSITE" id="PS51782">
    <property type="entry name" value="LYSM"/>
    <property type="match status" value="1"/>
</dbReference>
<dbReference type="Proteomes" id="UP001154282">
    <property type="component" value="Unassembled WGS sequence"/>
</dbReference>
<dbReference type="AlphaFoldDB" id="A0AAV0LLF9"/>
<dbReference type="InterPro" id="IPR036779">
    <property type="entry name" value="LysM_dom_sf"/>
</dbReference>
<dbReference type="PANTHER" id="PTHR34997:SF1">
    <property type="entry name" value="PEPTIDOGLYCAN-BINDING LYSIN DOMAIN"/>
    <property type="match status" value="1"/>
</dbReference>
<dbReference type="Pfam" id="PF01476">
    <property type="entry name" value="LysM"/>
    <property type="match status" value="1"/>
</dbReference>
<keyword evidence="2" id="KW-0843">Virulence</keyword>
<keyword evidence="5" id="KW-1185">Reference proteome</keyword>
<feature type="domain" description="LysM" evidence="3">
    <location>
        <begin position="15"/>
        <end position="59"/>
    </location>
</feature>
<accession>A0AAV0LLF9</accession>
<evidence type="ECO:0000256" key="2">
    <source>
        <dbReference type="ARBA" id="ARBA00023026"/>
    </source>
</evidence>
<proteinExistence type="predicted"/>
<sequence>MVPPFPISARLVCDTVYGFQSGDTCFDLAKASNLTDKGFLDINPNLNCDDIFVGQWICTSGKLAA</sequence>
<dbReference type="SMART" id="SM00257">
    <property type="entry name" value="LysM"/>
    <property type="match status" value="1"/>
</dbReference>
<gene>
    <name evidence="4" type="ORF">LITE_LOCUS24265</name>
</gene>
<evidence type="ECO:0000259" key="3">
    <source>
        <dbReference type="PROSITE" id="PS51782"/>
    </source>
</evidence>
<evidence type="ECO:0000313" key="5">
    <source>
        <dbReference type="Proteomes" id="UP001154282"/>
    </source>
</evidence>
<dbReference type="GO" id="GO:0008061">
    <property type="term" value="F:chitin binding"/>
    <property type="evidence" value="ECO:0007669"/>
    <property type="project" value="UniProtKB-KW"/>
</dbReference>
<reference evidence="4" key="1">
    <citation type="submission" date="2022-08" db="EMBL/GenBank/DDBJ databases">
        <authorList>
            <person name="Gutierrez-Valencia J."/>
        </authorList>
    </citation>
    <scope>NUCLEOTIDE SEQUENCE</scope>
</reference>
<dbReference type="InterPro" id="IPR018392">
    <property type="entry name" value="LysM"/>
</dbReference>
<dbReference type="Gene3D" id="3.10.350.10">
    <property type="entry name" value="LysM domain"/>
    <property type="match status" value="1"/>
</dbReference>
<dbReference type="SUPFAM" id="SSF54106">
    <property type="entry name" value="LysM domain"/>
    <property type="match status" value="1"/>
</dbReference>
<name>A0AAV0LLF9_9ROSI</name>
<comment type="caution">
    <text evidence="4">The sequence shown here is derived from an EMBL/GenBank/DDBJ whole genome shotgun (WGS) entry which is preliminary data.</text>
</comment>
<protein>
    <recommendedName>
        <fullName evidence="3">LysM domain-containing protein</fullName>
    </recommendedName>
</protein>